<proteinExistence type="predicted"/>
<evidence type="ECO:0000313" key="3">
    <source>
        <dbReference type="Proteomes" id="UP000195442"/>
    </source>
</evidence>
<accession>A0A1R4H9C0</accession>
<organism evidence="2 3">
    <name type="scientific">Crenothrix polyspora</name>
    <dbReference type="NCBI Taxonomy" id="360316"/>
    <lineage>
        <taxon>Bacteria</taxon>
        <taxon>Pseudomonadati</taxon>
        <taxon>Pseudomonadota</taxon>
        <taxon>Gammaproteobacteria</taxon>
        <taxon>Methylococcales</taxon>
        <taxon>Crenotrichaceae</taxon>
        <taxon>Crenothrix</taxon>
    </lineage>
</organism>
<dbReference type="Proteomes" id="UP000195442">
    <property type="component" value="Unassembled WGS sequence"/>
</dbReference>
<name>A0A1R4H9C0_9GAMM</name>
<sequence>MDNAGAVFAAGAVGMAGGVALLGAGLGVGAGLVLKSLGQFNMGISLVC</sequence>
<keyword evidence="1" id="KW-0472">Membrane</keyword>
<dbReference type="EMBL" id="FUKJ01000217">
    <property type="protein sequence ID" value="SJM92823.1"/>
    <property type="molecule type" value="Genomic_DNA"/>
</dbReference>
<protein>
    <submittedName>
        <fullName evidence="2">Uncharacterized protein</fullName>
    </submittedName>
</protein>
<reference evidence="3" key="1">
    <citation type="submission" date="2017-02" db="EMBL/GenBank/DDBJ databases">
        <authorList>
            <person name="Daims H."/>
        </authorList>
    </citation>
    <scope>NUCLEOTIDE SEQUENCE [LARGE SCALE GENOMIC DNA]</scope>
</reference>
<dbReference type="AlphaFoldDB" id="A0A1R4H9C0"/>
<keyword evidence="1" id="KW-0812">Transmembrane</keyword>
<keyword evidence="3" id="KW-1185">Reference proteome</keyword>
<keyword evidence="1" id="KW-1133">Transmembrane helix</keyword>
<gene>
    <name evidence="2" type="ORF">CRENPOLYSF2_2940002</name>
</gene>
<evidence type="ECO:0000256" key="1">
    <source>
        <dbReference type="SAM" id="Phobius"/>
    </source>
</evidence>
<evidence type="ECO:0000313" key="2">
    <source>
        <dbReference type="EMBL" id="SJM92823.1"/>
    </source>
</evidence>
<feature type="transmembrane region" description="Helical" evidence="1">
    <location>
        <begin position="6"/>
        <end position="34"/>
    </location>
</feature>